<evidence type="ECO:0000313" key="1">
    <source>
        <dbReference type="EMBL" id="MFD0946306.1"/>
    </source>
</evidence>
<sequence>MSWLPHISVGGWCGCTDDYEAEGFVIIIEWRSFVAELAFARKERVFDAEASDAAR</sequence>
<proteinExistence type="predicted"/>
<gene>
    <name evidence="1" type="ORF">ACFQ1E_08160</name>
</gene>
<name>A0ABW3H461_9SPHN</name>
<dbReference type="EMBL" id="JBHTJG010000003">
    <property type="protein sequence ID" value="MFD0946306.1"/>
    <property type="molecule type" value="Genomic_DNA"/>
</dbReference>
<dbReference type="Proteomes" id="UP001596977">
    <property type="component" value="Unassembled WGS sequence"/>
</dbReference>
<accession>A0ABW3H461</accession>
<keyword evidence="2" id="KW-1185">Reference proteome</keyword>
<evidence type="ECO:0000313" key="2">
    <source>
        <dbReference type="Proteomes" id="UP001596977"/>
    </source>
</evidence>
<dbReference type="RefSeq" id="WP_264943678.1">
    <property type="nucleotide sequence ID" value="NZ_JAPDRA010000003.1"/>
</dbReference>
<protein>
    <submittedName>
        <fullName evidence="1">Uncharacterized protein</fullName>
    </submittedName>
</protein>
<organism evidence="1 2">
    <name type="scientific">Sphingomonas canadensis</name>
    <dbReference type="NCBI Taxonomy" id="1219257"/>
    <lineage>
        <taxon>Bacteria</taxon>
        <taxon>Pseudomonadati</taxon>
        <taxon>Pseudomonadota</taxon>
        <taxon>Alphaproteobacteria</taxon>
        <taxon>Sphingomonadales</taxon>
        <taxon>Sphingomonadaceae</taxon>
        <taxon>Sphingomonas</taxon>
    </lineage>
</organism>
<comment type="caution">
    <text evidence="1">The sequence shown here is derived from an EMBL/GenBank/DDBJ whole genome shotgun (WGS) entry which is preliminary data.</text>
</comment>
<reference evidence="2" key="1">
    <citation type="journal article" date="2019" name="Int. J. Syst. Evol. Microbiol.">
        <title>The Global Catalogue of Microorganisms (GCM) 10K type strain sequencing project: providing services to taxonomists for standard genome sequencing and annotation.</title>
        <authorList>
            <consortium name="The Broad Institute Genomics Platform"/>
            <consortium name="The Broad Institute Genome Sequencing Center for Infectious Disease"/>
            <person name="Wu L."/>
            <person name="Ma J."/>
        </authorList>
    </citation>
    <scope>NUCLEOTIDE SEQUENCE [LARGE SCALE GENOMIC DNA]</scope>
    <source>
        <strain evidence="2">CCUG 62982</strain>
    </source>
</reference>